<comment type="similarity">
    <text evidence="1">Belongs to the bacterial reverse transcriptase family.</text>
</comment>
<sequence>MIERTKPFDIPKSLVFLAYKRVKENKGGAGIDNLTIEKFDQDLSKNLYKLWNRLSSGSYFPPAVKACDITKTDGGTRTLGIPTVSDRITQEVVRSVLEPKLEKVFHEDSYGYRPNKSALDAIGQTRKRCFDQNWLIEFDIKEMFDNIDHNLLMKAVRKHTTNKWVLLYIQRWLCAEIQLEDGTKMKRLSGVPQGGVVSPILSNLFMHYSFDVWMRRKYPSIKWARYADDGVIHCVSKNQAQLILSQLEQRLRTCKLEIKHAKTKIIYCQDGKRKENHENVSFTFLGYEFRKRLVRNRKDGSLFVSFTPTVSKENLKKMKQEIRGWKFARRTDLEIEDIS</sequence>
<keyword evidence="2" id="KW-0175">Coiled coil</keyword>
<name>A0A3B0IXK3_9RICK</name>
<proteinExistence type="inferred from homology"/>
<dbReference type="Pfam" id="PF00078">
    <property type="entry name" value="RVT_1"/>
    <property type="match status" value="1"/>
</dbReference>
<evidence type="ECO:0000313" key="4">
    <source>
        <dbReference type="EMBL" id="SPP34138.1"/>
    </source>
</evidence>
<dbReference type="NCBIfam" id="TIGR04416">
    <property type="entry name" value="group_II_RT_mat"/>
    <property type="match status" value="1"/>
</dbReference>
<organism evidence="4">
    <name type="scientific">Wolbachia endosymbiont of Aleurodicus floccissimus</name>
    <dbReference type="NCBI Taxonomy" id="2152762"/>
    <lineage>
        <taxon>Bacteria</taxon>
        <taxon>Pseudomonadati</taxon>
        <taxon>Pseudomonadota</taxon>
        <taxon>Alphaproteobacteria</taxon>
        <taxon>Rickettsiales</taxon>
        <taxon>Anaplasmataceae</taxon>
        <taxon>Wolbachieae</taxon>
        <taxon>Wolbachia</taxon>
    </lineage>
</organism>
<dbReference type="InterPro" id="IPR051083">
    <property type="entry name" value="GrpII_Intron_Splice-Mob/Def"/>
</dbReference>
<dbReference type="PANTHER" id="PTHR34047">
    <property type="entry name" value="NUCLEAR INTRON MATURASE 1, MITOCHONDRIAL-RELATED"/>
    <property type="match status" value="1"/>
</dbReference>
<dbReference type="SUPFAM" id="SSF56672">
    <property type="entry name" value="DNA/RNA polymerases"/>
    <property type="match status" value="1"/>
</dbReference>
<dbReference type="CDD" id="cd01651">
    <property type="entry name" value="RT_G2_intron"/>
    <property type="match status" value="1"/>
</dbReference>
<dbReference type="InterPro" id="IPR000477">
    <property type="entry name" value="RT_dom"/>
</dbReference>
<dbReference type="AlphaFoldDB" id="A0A3B0IXK3"/>
<feature type="coiled-coil region" evidence="2">
    <location>
        <begin position="237"/>
        <end position="264"/>
    </location>
</feature>
<evidence type="ECO:0000259" key="3">
    <source>
        <dbReference type="PROSITE" id="PS50878"/>
    </source>
</evidence>
<dbReference type="PROSITE" id="PS50878">
    <property type="entry name" value="RT_POL"/>
    <property type="match status" value="1"/>
</dbReference>
<evidence type="ECO:0000256" key="2">
    <source>
        <dbReference type="SAM" id="Coils"/>
    </source>
</evidence>
<reference evidence="4" key="1">
    <citation type="submission" date="2018-04" db="EMBL/GenBank/DDBJ databases">
        <authorList>
            <person name="Go L.Y."/>
            <person name="Mitchell J.A."/>
        </authorList>
    </citation>
    <scope>NUCLEOTIDE SEQUENCE</scope>
    <source>
        <strain evidence="4">WBAF</strain>
    </source>
</reference>
<dbReference type="EMBL" id="OUNF01000230">
    <property type="protein sequence ID" value="SPP34138.1"/>
    <property type="molecule type" value="Genomic_DNA"/>
</dbReference>
<dbReference type="InterPro" id="IPR043502">
    <property type="entry name" value="DNA/RNA_pol_sf"/>
</dbReference>
<dbReference type="InterPro" id="IPR030931">
    <property type="entry name" value="Group_II_RT_mat"/>
</dbReference>
<gene>
    <name evidence="4" type="primary">ltrA_3</name>
    <name evidence="4" type="ORF">WBAF_0897</name>
</gene>
<dbReference type="PANTHER" id="PTHR34047:SF3">
    <property type="entry name" value="BLR2052 PROTEIN"/>
    <property type="match status" value="1"/>
</dbReference>
<accession>A0A3B0IXK3</accession>
<protein>
    <submittedName>
        <fullName evidence="4">Group II intron-encoded protein LtrA</fullName>
    </submittedName>
</protein>
<evidence type="ECO:0000256" key="1">
    <source>
        <dbReference type="ARBA" id="ARBA00034120"/>
    </source>
</evidence>
<feature type="domain" description="Reverse transcriptase" evidence="3">
    <location>
        <begin position="50"/>
        <end position="289"/>
    </location>
</feature>